<evidence type="ECO:0000313" key="6">
    <source>
        <dbReference type="EMBL" id="NZA39438.1"/>
    </source>
</evidence>
<dbReference type="EMBL" id="JACCKS010000020">
    <property type="protein sequence ID" value="NZA39438.1"/>
    <property type="molecule type" value="Genomic_DNA"/>
</dbReference>
<keyword evidence="3" id="KW-0170">Cobalt</keyword>
<dbReference type="GO" id="GO:0005829">
    <property type="term" value="C:cytosol"/>
    <property type="evidence" value="ECO:0007669"/>
    <property type="project" value="TreeGrafter"/>
</dbReference>
<evidence type="ECO:0000256" key="3">
    <source>
        <dbReference type="ARBA" id="ARBA00023285"/>
    </source>
</evidence>
<dbReference type="Gene3D" id="1.10.1240.10">
    <property type="entry name" value="Methionine synthase domain"/>
    <property type="match status" value="1"/>
</dbReference>
<comment type="caution">
    <text evidence="6">The sequence shown here is derived from an EMBL/GenBank/DDBJ whole genome shotgun (WGS) entry which is preliminary data.</text>
</comment>
<dbReference type="PANTHER" id="PTHR45833">
    <property type="entry name" value="METHIONINE SYNTHASE"/>
    <property type="match status" value="1"/>
</dbReference>
<dbReference type="GO" id="GO:0031419">
    <property type="term" value="F:cobalamin binding"/>
    <property type="evidence" value="ECO:0007669"/>
    <property type="project" value="InterPro"/>
</dbReference>
<dbReference type="Proteomes" id="UP000586254">
    <property type="component" value="Unassembled WGS sequence"/>
</dbReference>
<dbReference type="GO" id="GO:0050667">
    <property type="term" value="P:homocysteine metabolic process"/>
    <property type="evidence" value="ECO:0007669"/>
    <property type="project" value="TreeGrafter"/>
</dbReference>
<dbReference type="Pfam" id="PF02310">
    <property type="entry name" value="B12-binding"/>
    <property type="match status" value="1"/>
</dbReference>
<accession>A0A853JS87</accession>
<dbReference type="GO" id="GO:0046653">
    <property type="term" value="P:tetrahydrofolate metabolic process"/>
    <property type="evidence" value="ECO:0007669"/>
    <property type="project" value="TreeGrafter"/>
</dbReference>
<comment type="similarity">
    <text evidence="1">Belongs to the methylamine corrinoid protein family.</text>
</comment>
<dbReference type="GO" id="GO:0008705">
    <property type="term" value="F:methionine synthase activity"/>
    <property type="evidence" value="ECO:0007669"/>
    <property type="project" value="TreeGrafter"/>
</dbReference>
<dbReference type="Gene3D" id="3.40.50.280">
    <property type="entry name" value="Cobalamin-binding domain"/>
    <property type="match status" value="1"/>
</dbReference>
<dbReference type="PROSITE" id="PS51332">
    <property type="entry name" value="B12_BINDING"/>
    <property type="match status" value="1"/>
</dbReference>
<gene>
    <name evidence="6" type="ORF">H0N91_15210</name>
</gene>
<dbReference type="InterPro" id="IPR003759">
    <property type="entry name" value="Cbl-bd_cap"/>
</dbReference>
<dbReference type="SUPFAM" id="SSF52242">
    <property type="entry name" value="Cobalamin (vitamin B12)-binding domain"/>
    <property type="match status" value="1"/>
</dbReference>
<organism evidence="6 7">
    <name type="scientific">Eubacterium callanderi</name>
    <dbReference type="NCBI Taxonomy" id="53442"/>
    <lineage>
        <taxon>Bacteria</taxon>
        <taxon>Bacillati</taxon>
        <taxon>Bacillota</taxon>
        <taxon>Clostridia</taxon>
        <taxon>Eubacteriales</taxon>
        <taxon>Eubacteriaceae</taxon>
        <taxon>Eubacterium</taxon>
    </lineage>
</organism>
<keyword evidence="2" id="KW-0479">Metal-binding</keyword>
<dbReference type="PROSITE" id="PS51337">
    <property type="entry name" value="B12_BINDING_NTER"/>
    <property type="match status" value="1"/>
</dbReference>
<dbReference type="SUPFAM" id="SSF47644">
    <property type="entry name" value="Methionine synthase domain"/>
    <property type="match status" value="1"/>
</dbReference>
<proteinExistence type="inferred from homology"/>
<dbReference type="AlphaFoldDB" id="A0A853JS87"/>
<dbReference type="FunFam" id="3.40.50.280:FF:000003">
    <property type="entry name" value="Dimethylamine methyltransferase corrinoid protein"/>
    <property type="match status" value="1"/>
</dbReference>
<dbReference type="RefSeq" id="WP_180493847.1">
    <property type="nucleotide sequence ID" value="NZ_JACCKS010000020.1"/>
</dbReference>
<dbReference type="InterPro" id="IPR050554">
    <property type="entry name" value="Met_Synthase/Corrinoid"/>
</dbReference>
<evidence type="ECO:0000256" key="2">
    <source>
        <dbReference type="ARBA" id="ARBA00022723"/>
    </source>
</evidence>
<name>A0A853JS87_9FIRM</name>
<dbReference type="SMART" id="SM01018">
    <property type="entry name" value="B12-binding_2"/>
    <property type="match status" value="1"/>
</dbReference>
<protein>
    <submittedName>
        <fullName evidence="6">Cobalamin B12-binding domain-containing protein</fullName>
    </submittedName>
</protein>
<dbReference type="InterPro" id="IPR036594">
    <property type="entry name" value="Meth_synthase_dom"/>
</dbReference>
<dbReference type="PANTHER" id="PTHR45833:SF1">
    <property type="entry name" value="METHIONINE SYNTHASE"/>
    <property type="match status" value="1"/>
</dbReference>
<dbReference type="Pfam" id="PF02607">
    <property type="entry name" value="B12-binding_2"/>
    <property type="match status" value="1"/>
</dbReference>
<sequence>MSKLAEAIRDLEDELALQIVEEEIAQGRQPLDIVAEANEGLVMVGDLFGEETYYLGELMFSVEIMEAIMKKLTPLLESSGESQDNKGKVIIGTVHGDIHDVGKNIVISLLRSSGFEVIDLGIDVSTEDFVDAVRDTDTKVLGLSALLNTTYPEMKNVIDALEEAGVRDQVKVIIGGTICTEAVREFTGADAFATQAMAGVEFCNEVYS</sequence>
<evidence type="ECO:0000256" key="1">
    <source>
        <dbReference type="ARBA" id="ARBA00010854"/>
    </source>
</evidence>
<feature type="domain" description="B12-binding" evidence="4">
    <location>
        <begin position="86"/>
        <end position="208"/>
    </location>
</feature>
<dbReference type="InterPro" id="IPR036724">
    <property type="entry name" value="Cobalamin-bd_sf"/>
</dbReference>
<evidence type="ECO:0000259" key="4">
    <source>
        <dbReference type="PROSITE" id="PS51332"/>
    </source>
</evidence>
<evidence type="ECO:0000259" key="5">
    <source>
        <dbReference type="PROSITE" id="PS51337"/>
    </source>
</evidence>
<evidence type="ECO:0000313" key="7">
    <source>
        <dbReference type="Proteomes" id="UP000586254"/>
    </source>
</evidence>
<dbReference type="InterPro" id="IPR006158">
    <property type="entry name" value="Cobalamin-bd"/>
</dbReference>
<reference evidence="6 7" key="1">
    <citation type="submission" date="2020-07" db="EMBL/GenBank/DDBJ databases">
        <title>Organ Donor 1.</title>
        <authorList>
            <person name="Marsh A.J."/>
            <person name="Azcarate-Peril M.A."/>
        </authorList>
    </citation>
    <scope>NUCLEOTIDE SEQUENCE [LARGE SCALE GENOMIC DNA]</scope>
    <source>
        <strain evidence="6 7">AMC0717</strain>
    </source>
</reference>
<feature type="domain" description="B12-binding N-terminal" evidence="5">
    <location>
        <begin position="1"/>
        <end position="84"/>
    </location>
</feature>
<dbReference type="GO" id="GO:0046872">
    <property type="term" value="F:metal ion binding"/>
    <property type="evidence" value="ECO:0007669"/>
    <property type="project" value="UniProtKB-KW"/>
</dbReference>